<dbReference type="GO" id="GO:0003700">
    <property type="term" value="F:DNA-binding transcription factor activity"/>
    <property type="evidence" value="ECO:0007669"/>
    <property type="project" value="TreeGrafter"/>
</dbReference>
<feature type="compositionally biased region" description="Low complexity" evidence="11">
    <location>
        <begin position="356"/>
        <end position="365"/>
    </location>
</feature>
<feature type="compositionally biased region" description="Pro residues" evidence="11">
    <location>
        <begin position="288"/>
        <end position="298"/>
    </location>
</feature>
<evidence type="ECO:0000256" key="1">
    <source>
        <dbReference type="ARBA" id="ARBA00007247"/>
    </source>
</evidence>
<keyword evidence="6" id="KW-0804">Transcription</keyword>
<dbReference type="FunFam" id="3.10.260.10:FF:000003">
    <property type="entry name" value="Ascospore maturation 1 protein"/>
    <property type="match status" value="1"/>
</dbReference>
<feature type="compositionally biased region" description="Polar residues" evidence="11">
    <location>
        <begin position="449"/>
        <end position="458"/>
    </location>
</feature>
<dbReference type="EMBL" id="LASV01000125">
    <property type="protein sequence ID" value="KKA22797.1"/>
    <property type="molecule type" value="Genomic_DNA"/>
</dbReference>
<feature type="region of interest" description="Disordered" evidence="11">
    <location>
        <begin position="352"/>
        <end position="406"/>
    </location>
</feature>
<evidence type="ECO:0000256" key="11">
    <source>
        <dbReference type="SAM" id="MobiDB-lite"/>
    </source>
</evidence>
<feature type="compositionally biased region" description="Polar residues" evidence="11">
    <location>
        <begin position="507"/>
        <end position="526"/>
    </location>
</feature>
<organism evidence="13 14">
    <name type="scientific">Rasamsonia emersonii (strain ATCC 16479 / CBS 393.64 / IMI 116815)</name>
    <dbReference type="NCBI Taxonomy" id="1408163"/>
    <lineage>
        <taxon>Eukaryota</taxon>
        <taxon>Fungi</taxon>
        <taxon>Dikarya</taxon>
        <taxon>Ascomycota</taxon>
        <taxon>Pezizomycotina</taxon>
        <taxon>Eurotiomycetes</taxon>
        <taxon>Eurotiomycetidae</taxon>
        <taxon>Eurotiales</taxon>
        <taxon>Trichocomaceae</taxon>
        <taxon>Rasamsonia</taxon>
    </lineage>
</organism>
<dbReference type="RefSeq" id="XP_013329409.1">
    <property type="nucleotide sequence ID" value="XM_013473955.1"/>
</dbReference>
<dbReference type="STRING" id="1408163.A0A0F4YWX1"/>
<dbReference type="SUPFAM" id="SSF54616">
    <property type="entry name" value="DNA-binding domain of Mlu1-box binding protein MBP1"/>
    <property type="match status" value="1"/>
</dbReference>
<sequence length="649" mass="69371">MNQTQPYMDVHSSHFSSPQSYASQSATAGALVPYSHYQQQPPVLQPGSTAYPSTANSYSQYGYANGVTSTQSTTQPPTTSIPSQIPGQLLPLPAMTSHTVTPHGYVTGSNQQPTPGQVYDTTGQLAPPGAKPRVTATLWEDEGSLCYQVEAKGVCVARREDNHMINGTKLLNVAGMTRGRRDGILKSEKIRHVVKIGPMHLKGVWIPFERALDFANKEKITDLLYPLFVHNIGGLLYHPTNTSRTNMVVQDSQRRLEGTQRSSQGPQAPTLHHHHSMQTSVSSHMSQPPAPSIPPQPSARPGLDRANTFPTPPSSATSLIPISNQQNTYEWGSQNMASGSQQLSIDAGLSNARSMPATPATTPPANNLQGMQSYPTQTGYDSSKPYYSTAPQSQAQYAPQQSLAQPNMTSYGQAMATNSYVKNEMAPPSARPSGVQGEAEPVEVKSERYGQTNGQVSQGAAEGEPAVHEQESEYLNDNGAAYSTNRNSYTYTTNPSVGSLVGEQSQITPAMTGSPSQQNGTDQMTPRTAGGAPQWAQGYNNTPPKSAQSSSLYNIVSDTRSTATNGNTADSFPAANTASGYSASVNGSMGSTKRIREDDDDRVARPDSGGGEYDHKRRKTLTEAPVGGPVGGPLISLQPVKAGVMSRRR</sequence>
<dbReference type="InterPro" id="IPR003163">
    <property type="entry name" value="Tscrpt_reg_HTH_APSES-type"/>
</dbReference>
<dbReference type="GO" id="GO:0048315">
    <property type="term" value="P:conidium formation"/>
    <property type="evidence" value="ECO:0007669"/>
    <property type="project" value="UniProtKB-KW"/>
</dbReference>
<evidence type="ECO:0000256" key="10">
    <source>
        <dbReference type="ARBA" id="ARBA00073433"/>
    </source>
</evidence>
<feature type="region of interest" description="Disordered" evidence="11">
    <location>
        <begin position="424"/>
        <end position="471"/>
    </location>
</feature>
<feature type="region of interest" description="Disordered" evidence="11">
    <location>
        <begin position="251"/>
        <end position="320"/>
    </location>
</feature>
<keyword evidence="4" id="KW-0805">Transcription regulation</keyword>
<dbReference type="InterPro" id="IPR036887">
    <property type="entry name" value="HTH_APSES_sf"/>
</dbReference>
<evidence type="ECO:0000313" key="13">
    <source>
        <dbReference type="EMBL" id="KKA22797.1"/>
    </source>
</evidence>
<dbReference type="Gene3D" id="3.10.260.10">
    <property type="entry name" value="Transcription regulator HTH, APSES-type DNA-binding domain"/>
    <property type="match status" value="1"/>
</dbReference>
<evidence type="ECO:0000313" key="14">
    <source>
        <dbReference type="Proteomes" id="UP000053958"/>
    </source>
</evidence>
<evidence type="ECO:0000256" key="8">
    <source>
        <dbReference type="ARBA" id="ARBA00031907"/>
    </source>
</evidence>
<evidence type="ECO:0000259" key="12">
    <source>
        <dbReference type="PROSITE" id="PS51299"/>
    </source>
</evidence>
<feature type="compositionally biased region" description="Low complexity" evidence="11">
    <location>
        <begin position="386"/>
        <end position="406"/>
    </location>
</feature>
<reference evidence="13 14" key="1">
    <citation type="submission" date="2015-04" db="EMBL/GenBank/DDBJ databases">
        <authorList>
            <person name="Heijne W.H."/>
            <person name="Fedorova N.D."/>
            <person name="Nierman W.C."/>
            <person name="Vollebregt A.W."/>
            <person name="Zhao Z."/>
            <person name="Wu L."/>
            <person name="Kumar M."/>
            <person name="Stam H."/>
            <person name="van den Berg M.A."/>
            <person name="Pel H.J."/>
        </authorList>
    </citation>
    <scope>NUCLEOTIDE SEQUENCE [LARGE SCALE GENOMIC DNA]</scope>
    <source>
        <strain evidence="13 14">CBS 393.64</strain>
    </source>
</reference>
<keyword evidence="3" id="KW-0749">Sporulation</keyword>
<feature type="compositionally biased region" description="Polar residues" evidence="11">
    <location>
        <begin position="366"/>
        <end position="381"/>
    </location>
</feature>
<dbReference type="GeneID" id="25315532"/>
<evidence type="ECO:0000256" key="6">
    <source>
        <dbReference type="ARBA" id="ARBA00023163"/>
    </source>
</evidence>
<accession>A0A0F4YWX1</accession>
<evidence type="ECO:0000256" key="2">
    <source>
        <dbReference type="ARBA" id="ARBA00019309"/>
    </source>
</evidence>
<dbReference type="InterPro" id="IPR029790">
    <property type="entry name" value="EFG1/Phd1/StuA"/>
</dbReference>
<comment type="caution">
    <text evidence="13">The sequence shown here is derived from an EMBL/GenBank/DDBJ whole genome shotgun (WGS) entry which is preliminary data.</text>
</comment>
<evidence type="ECO:0000256" key="3">
    <source>
        <dbReference type="ARBA" id="ARBA00022969"/>
    </source>
</evidence>
<keyword evidence="5" id="KW-0238">DNA-binding</keyword>
<dbReference type="AlphaFoldDB" id="A0A0F4YWX1"/>
<feature type="region of interest" description="Disordered" evidence="11">
    <location>
        <begin position="564"/>
        <end position="636"/>
    </location>
</feature>
<feature type="compositionally biased region" description="Polar residues" evidence="11">
    <location>
        <begin position="537"/>
        <end position="551"/>
    </location>
</feature>
<dbReference type="PANTHER" id="PTHR47792:SF1">
    <property type="entry name" value="PROTEIN SOK2-RELATED"/>
    <property type="match status" value="1"/>
</dbReference>
<dbReference type="GO" id="GO:0045944">
    <property type="term" value="P:positive regulation of transcription by RNA polymerase II"/>
    <property type="evidence" value="ECO:0007669"/>
    <property type="project" value="TreeGrafter"/>
</dbReference>
<keyword evidence="7" id="KW-0183">Conidiation</keyword>
<dbReference type="InterPro" id="IPR018004">
    <property type="entry name" value="KilA/APSES_HTH"/>
</dbReference>
<comment type="similarity">
    <text evidence="1">Belongs to the EFG1/PHD1/stuA family.</text>
</comment>
<evidence type="ECO:0000256" key="7">
    <source>
        <dbReference type="ARBA" id="ARBA00023321"/>
    </source>
</evidence>
<dbReference type="GO" id="GO:0005634">
    <property type="term" value="C:nucleus"/>
    <property type="evidence" value="ECO:0007669"/>
    <property type="project" value="TreeGrafter"/>
</dbReference>
<protein>
    <recommendedName>
        <fullName evidence="9">Cell pattern formation-associated protein STUA</fullName>
    </recommendedName>
    <alternativeName>
        <fullName evidence="2 10">Cell pattern formation-associated protein stuA</fullName>
    </alternativeName>
    <alternativeName>
        <fullName evidence="8">Stunted protein A</fullName>
    </alternativeName>
</protein>
<dbReference type="PROSITE" id="PS51299">
    <property type="entry name" value="HTH_APSES"/>
    <property type="match status" value="1"/>
</dbReference>
<feature type="domain" description="HTH APSES-type" evidence="12">
    <location>
        <begin position="133"/>
        <end position="239"/>
    </location>
</feature>
<dbReference type="GO" id="GO:0030435">
    <property type="term" value="P:sporulation resulting in formation of a cellular spore"/>
    <property type="evidence" value="ECO:0007669"/>
    <property type="project" value="UniProtKB-KW"/>
</dbReference>
<dbReference type="PANTHER" id="PTHR47792">
    <property type="entry name" value="PROTEIN SOK2-RELATED"/>
    <property type="match status" value="1"/>
</dbReference>
<evidence type="ECO:0000256" key="4">
    <source>
        <dbReference type="ARBA" id="ARBA00023015"/>
    </source>
</evidence>
<name>A0A0F4YWX1_RASE3</name>
<feature type="compositionally biased region" description="Basic and acidic residues" evidence="11">
    <location>
        <begin position="594"/>
        <end position="605"/>
    </location>
</feature>
<feature type="region of interest" description="Disordered" evidence="11">
    <location>
        <begin position="507"/>
        <end position="551"/>
    </location>
</feature>
<dbReference type="Proteomes" id="UP000053958">
    <property type="component" value="Unassembled WGS sequence"/>
</dbReference>
<dbReference type="SMART" id="SM01252">
    <property type="entry name" value="KilA-N"/>
    <property type="match status" value="1"/>
</dbReference>
<evidence type="ECO:0000256" key="9">
    <source>
        <dbReference type="ARBA" id="ARBA00073215"/>
    </source>
</evidence>
<feature type="compositionally biased region" description="Polar residues" evidence="11">
    <location>
        <begin position="564"/>
        <end position="591"/>
    </location>
</feature>
<evidence type="ECO:0000256" key="5">
    <source>
        <dbReference type="ARBA" id="ARBA00023125"/>
    </source>
</evidence>
<feature type="region of interest" description="Disordered" evidence="11">
    <location>
        <begin position="1"/>
        <end position="21"/>
    </location>
</feature>
<proteinExistence type="inferred from homology"/>
<dbReference type="GO" id="GO:0043565">
    <property type="term" value="F:sequence-specific DNA binding"/>
    <property type="evidence" value="ECO:0007669"/>
    <property type="project" value="TreeGrafter"/>
</dbReference>
<keyword evidence="14" id="KW-1185">Reference proteome</keyword>
<dbReference type="OrthoDB" id="5407653at2759"/>
<dbReference type="Pfam" id="PF04383">
    <property type="entry name" value="KilA-N"/>
    <property type="match status" value="1"/>
</dbReference>
<gene>
    <name evidence="13" type="ORF">T310_3182</name>
</gene>